<sequence>MKRWRWLKIVLLLVILLPLLLIAGVYGLLASRAGNLWVLERVKPVLPGELTIEDWQGNLLSGAQVAHLQYRQDELVVDLHQLRLSLVPLEALRGWLYLGELHADRVRVHIPPSPADQPPDDTPFTLPESIALPLGVRIDTFSLNELILEGATDLQLRDLEGQQWAAWQRLNLPRIALTVADTRLDASLSGNLHAPFPAQGDLLWRRPAAGDDGAPQLGGRLIFRGDLDKLNLSHDLSAPLTLSTNGSLAWRDHTLNLDLIHEWPAQALPVDTPVPVQLGAGKLTTVGSLDALQIQGQADLEADGHPLKLNLDAIASTRSMALKQLHLEGAGQRLNATGSLSYEKGLAWDLNVNGDALDPALVAPDWPGNLTLRAQSKGHWRDDDWRVSVDPLSLTGTLQKKPVSLTGKASQPAGGDLSLTLNGRWGQDRITAEGKVGERLALTGTAAVADLSAWQGPARGALDLRWRLAGTLENPLLSGELGGQQLAWEDWHLPRLDARFNNLTPGNGQQSLTVTLGPVSQGAEQRLEQVTLAIQGTRSNHRVTIAAHQDAAELELALQAALSQDWRWHGRVEQWRLGEPRAGNWALDTPAPFSVSAARQQLETLCLQRQSGEGRLCLGGEHGDGGRFNAEARLARLPLTLLNPWLGDQLSLAGEVNLDSRFSGTLAAANGEWTLSADHTRLTVRDVGQDHVFDLDTARLDGTLQQGNLASQLALVVAGHGSLDAELNTRLSAAAPVDGRLRLDIPKLDDFAALIPQIGELNGAVRGELNLSGTQDAPRLSGQIDLTGGRASVPELGIAMEEVTFTAAGDAAGLRLDGRARFGEGTLTLDGEWRPEVSPLAVTLNIDGERLQVANRPDAKVWVSPALRLQGNGQDLTLDGTLTVPEAHLEPRELPESAVSVSADQVIIDAETEDSAPLPFAMSVDVVLGDKVSFEGFGLTATLGGDLRVSQKVDQPAQLNGNLTIKEGRYRAYGQNLAIDNGRLMFQGPPENPGLDILAIRKIPSESLVVGVRISGTLQQPKALIFSDPTLEESEAMSYLLTGRGLSNANQSDAAMVAQALAIYGLQGSGVTRKLSETLGLDEVTIGSDWGGAEDAALMLGKQISERLYLTYAVGIFDAISTVMLRYTLTRQLHLEAQSSSKNQALDLIWEKEFR</sequence>
<evidence type="ECO:0000313" key="6">
    <source>
        <dbReference type="EMBL" id="MCU5781532.1"/>
    </source>
</evidence>
<name>A0ABT2QVI4_9GAMM</name>
<proteinExistence type="predicted"/>
<evidence type="ECO:0000259" key="5">
    <source>
        <dbReference type="Pfam" id="PF04357"/>
    </source>
</evidence>
<dbReference type="Proteomes" id="UP001064106">
    <property type="component" value="Unassembled WGS sequence"/>
</dbReference>
<organism evidence="6 7">
    <name type="scientific">Alloalcanivorax balearicus MACL04</name>
    <dbReference type="NCBI Taxonomy" id="1177182"/>
    <lineage>
        <taxon>Bacteria</taxon>
        <taxon>Pseudomonadati</taxon>
        <taxon>Pseudomonadota</taxon>
        <taxon>Gammaproteobacteria</taxon>
        <taxon>Oceanospirillales</taxon>
        <taxon>Alcanivoracaceae</taxon>
        <taxon>Alloalcanivorax</taxon>
    </lineage>
</organism>
<keyword evidence="2" id="KW-0812">Transmembrane</keyword>
<dbReference type="PANTHER" id="PTHR36985:SF1">
    <property type="entry name" value="TRANSLOCATION AND ASSEMBLY MODULE SUBUNIT TAMB"/>
    <property type="match status" value="1"/>
</dbReference>
<dbReference type="PANTHER" id="PTHR36985">
    <property type="entry name" value="TRANSLOCATION AND ASSEMBLY MODULE SUBUNIT TAMB"/>
    <property type="match status" value="1"/>
</dbReference>
<dbReference type="Pfam" id="PF04357">
    <property type="entry name" value="TamB"/>
    <property type="match status" value="1"/>
</dbReference>
<gene>
    <name evidence="6" type="ORF">MA04_00832</name>
</gene>
<dbReference type="InterPro" id="IPR007452">
    <property type="entry name" value="TamB_C"/>
</dbReference>
<keyword evidence="7" id="KW-1185">Reference proteome</keyword>
<feature type="domain" description="Translocation and assembly module TamB C-terminal" evidence="5">
    <location>
        <begin position="820"/>
        <end position="1154"/>
    </location>
</feature>
<dbReference type="EMBL" id="ARXS01000003">
    <property type="protein sequence ID" value="MCU5781532.1"/>
    <property type="molecule type" value="Genomic_DNA"/>
</dbReference>
<comment type="subcellular location">
    <subcellularLocation>
        <location evidence="1">Membrane</location>
        <topology evidence="1">Single-pass membrane protein</topology>
    </subcellularLocation>
</comment>
<evidence type="ECO:0000256" key="3">
    <source>
        <dbReference type="ARBA" id="ARBA00022989"/>
    </source>
</evidence>
<keyword evidence="3" id="KW-1133">Transmembrane helix</keyword>
<accession>A0ABT2QVI4</accession>
<evidence type="ECO:0000256" key="4">
    <source>
        <dbReference type="ARBA" id="ARBA00023136"/>
    </source>
</evidence>
<reference evidence="6" key="1">
    <citation type="submission" date="2012-09" db="EMBL/GenBank/DDBJ databases">
        <title>Genome Sequence of alkane-degrading Bacterium Alcanivorax balearicus MACL04.</title>
        <authorList>
            <person name="Lai Q."/>
            <person name="Shao Z."/>
        </authorList>
    </citation>
    <scope>NUCLEOTIDE SEQUENCE</scope>
    <source>
        <strain evidence="6">MACL04</strain>
    </source>
</reference>
<comment type="caution">
    <text evidence="6">The sequence shown here is derived from an EMBL/GenBank/DDBJ whole genome shotgun (WGS) entry which is preliminary data.</text>
</comment>
<keyword evidence="4" id="KW-0472">Membrane</keyword>
<dbReference type="RefSeq" id="WP_262459566.1">
    <property type="nucleotide sequence ID" value="NZ_ARXS01000003.1"/>
</dbReference>
<protein>
    <recommendedName>
        <fullName evidence="5">Translocation and assembly module TamB C-terminal domain-containing protein</fullName>
    </recommendedName>
</protein>
<evidence type="ECO:0000256" key="1">
    <source>
        <dbReference type="ARBA" id="ARBA00004167"/>
    </source>
</evidence>
<evidence type="ECO:0000256" key="2">
    <source>
        <dbReference type="ARBA" id="ARBA00022692"/>
    </source>
</evidence>
<evidence type="ECO:0000313" key="7">
    <source>
        <dbReference type="Proteomes" id="UP001064106"/>
    </source>
</evidence>